<protein>
    <recommendedName>
        <fullName evidence="1">DUF2249 domain-containing protein</fullName>
    </recommendedName>
</protein>
<dbReference type="KEGG" id="lch:Lcho_1474"/>
<feature type="domain" description="DUF2249" evidence="1">
    <location>
        <begin position="8"/>
        <end position="76"/>
    </location>
</feature>
<dbReference type="Pfam" id="PF10006">
    <property type="entry name" value="DUF2249"/>
    <property type="match status" value="1"/>
</dbReference>
<gene>
    <name evidence="2" type="ordered locus">Lcho_1474</name>
</gene>
<name>B1Y800_LEPCP</name>
<organism evidence="2 3">
    <name type="scientific">Leptothrix cholodnii (strain ATCC 51168 / LMG 8142 / SP-6)</name>
    <name type="common">Leptothrix discophora (strain SP-6)</name>
    <dbReference type="NCBI Taxonomy" id="395495"/>
    <lineage>
        <taxon>Bacteria</taxon>
        <taxon>Pseudomonadati</taxon>
        <taxon>Pseudomonadota</taxon>
        <taxon>Betaproteobacteria</taxon>
        <taxon>Burkholderiales</taxon>
        <taxon>Sphaerotilaceae</taxon>
        <taxon>Leptothrix</taxon>
    </lineage>
</organism>
<proteinExistence type="predicted"/>
<keyword evidence="3" id="KW-1185">Reference proteome</keyword>
<dbReference type="AlphaFoldDB" id="B1Y800"/>
<dbReference type="HOGENOM" id="CLU_146484_3_1_4"/>
<dbReference type="RefSeq" id="WP_012346504.1">
    <property type="nucleotide sequence ID" value="NC_010524.1"/>
</dbReference>
<sequence length="89" mass="9919">MTQLATRIDVREIAPSERHATIFATFQGLAPGESFELVTDHEPVPLAMQFQIEWPGQFDWQVIEAGPVEWCVRIVRQAARKSCCGCCGG</sequence>
<evidence type="ECO:0000259" key="1">
    <source>
        <dbReference type="Pfam" id="PF10006"/>
    </source>
</evidence>
<evidence type="ECO:0000313" key="3">
    <source>
        <dbReference type="Proteomes" id="UP000001693"/>
    </source>
</evidence>
<dbReference type="InterPro" id="IPR018720">
    <property type="entry name" value="DUF2249"/>
</dbReference>
<dbReference type="STRING" id="395495.Lcho_1474"/>
<dbReference type="EMBL" id="CP001013">
    <property type="protein sequence ID" value="ACB33742.1"/>
    <property type="molecule type" value="Genomic_DNA"/>
</dbReference>
<evidence type="ECO:0000313" key="2">
    <source>
        <dbReference type="EMBL" id="ACB33742.1"/>
    </source>
</evidence>
<dbReference type="Proteomes" id="UP000001693">
    <property type="component" value="Chromosome"/>
</dbReference>
<accession>B1Y800</accession>
<dbReference type="eggNOG" id="COG4309">
    <property type="taxonomic scope" value="Bacteria"/>
</dbReference>
<reference evidence="2 3" key="1">
    <citation type="submission" date="2008-03" db="EMBL/GenBank/DDBJ databases">
        <title>Complete sequence of Leptothrix cholodnii SP-6.</title>
        <authorList>
            <consortium name="US DOE Joint Genome Institute"/>
            <person name="Copeland A."/>
            <person name="Lucas S."/>
            <person name="Lapidus A."/>
            <person name="Glavina del Rio T."/>
            <person name="Dalin E."/>
            <person name="Tice H."/>
            <person name="Bruce D."/>
            <person name="Goodwin L."/>
            <person name="Pitluck S."/>
            <person name="Chertkov O."/>
            <person name="Brettin T."/>
            <person name="Detter J.C."/>
            <person name="Han C."/>
            <person name="Kuske C.R."/>
            <person name="Schmutz J."/>
            <person name="Larimer F."/>
            <person name="Land M."/>
            <person name="Hauser L."/>
            <person name="Kyrpides N."/>
            <person name="Lykidis A."/>
            <person name="Emerson D."/>
            <person name="Richardson P."/>
        </authorList>
    </citation>
    <scope>NUCLEOTIDE SEQUENCE [LARGE SCALE GENOMIC DNA]</scope>
    <source>
        <strain evidence="3">ATCC 51168 / LMG 8142 / SP-6</strain>
    </source>
</reference>
<dbReference type="OrthoDB" id="8451629at2"/>